<evidence type="ECO:0000313" key="2">
    <source>
        <dbReference type="Proteomes" id="UP000317648"/>
    </source>
</evidence>
<dbReference type="InterPro" id="IPR011447">
    <property type="entry name" value="DUF1552"/>
</dbReference>
<keyword evidence="2" id="KW-1185">Reference proteome</keyword>
<dbReference type="OrthoDB" id="9146593at2"/>
<gene>
    <name evidence="1" type="ORF">Pla8534_67710</name>
</gene>
<evidence type="ECO:0000313" key="1">
    <source>
        <dbReference type="EMBL" id="QDU98860.1"/>
    </source>
</evidence>
<accession>A0A518E441</accession>
<dbReference type="KEGG" id="lcre:Pla8534_67710"/>
<dbReference type="EMBL" id="CP036433">
    <property type="protein sequence ID" value="QDU98860.1"/>
    <property type="molecule type" value="Genomic_DNA"/>
</dbReference>
<protein>
    <recommendedName>
        <fullName evidence="3">DUF1552 domain-containing protein</fullName>
    </recommendedName>
</protein>
<dbReference type="Proteomes" id="UP000317648">
    <property type="component" value="Chromosome"/>
</dbReference>
<organism evidence="1 2">
    <name type="scientific">Lignipirellula cremea</name>
    <dbReference type="NCBI Taxonomy" id="2528010"/>
    <lineage>
        <taxon>Bacteria</taxon>
        <taxon>Pseudomonadati</taxon>
        <taxon>Planctomycetota</taxon>
        <taxon>Planctomycetia</taxon>
        <taxon>Pirellulales</taxon>
        <taxon>Pirellulaceae</taxon>
        <taxon>Lignipirellula</taxon>
    </lineage>
</organism>
<name>A0A518E441_9BACT</name>
<evidence type="ECO:0008006" key="3">
    <source>
        <dbReference type="Google" id="ProtNLM"/>
    </source>
</evidence>
<dbReference type="Pfam" id="PF07586">
    <property type="entry name" value="HXXSHH"/>
    <property type="match status" value="1"/>
</dbReference>
<sequence>MSRFVSQLSRRCFLRATGVCLGLPWLESFAARGAEQPVDAPRRLAFLYVPNGVNVAAWQCSGAGVDYQLSPTLAPLSALKRDITVITGLNHENATPGTDGGGDHARSTAVYLTGVRPKKTGGSDILNGPSIDQVIARQTGRHTRLPSLELSTDGARTTGRCDSGYSCAYQFNLSWASPTRPVPAEQNPRAVFERLFGTADADDALAAGRKQLRRSVLDFVLDDAKSLQRNLPQVDRRKLDQYFTALRETERRIERAEQALEAPPTALSPAGIPESYQEHIRLMLDLSTLAFQTDAVRVATFTLANDGSNRAFSEIGVREAHHQLSHHRNNPATLEKIAQIDRFYVEQFAWFLEHLRNITEGEGTLLDNSMVLYGSCLSEGNKHLHSNLPILLAGRGGGTLSPNKLLAAPDPTPMCNLHLALAQRMGLNLDRFGDSEGALAGI</sequence>
<dbReference type="AlphaFoldDB" id="A0A518E441"/>
<reference evidence="1 2" key="1">
    <citation type="submission" date="2019-02" db="EMBL/GenBank/DDBJ databases">
        <title>Deep-cultivation of Planctomycetes and their phenomic and genomic characterization uncovers novel biology.</title>
        <authorList>
            <person name="Wiegand S."/>
            <person name="Jogler M."/>
            <person name="Boedeker C."/>
            <person name="Pinto D."/>
            <person name="Vollmers J."/>
            <person name="Rivas-Marin E."/>
            <person name="Kohn T."/>
            <person name="Peeters S.H."/>
            <person name="Heuer A."/>
            <person name="Rast P."/>
            <person name="Oberbeckmann S."/>
            <person name="Bunk B."/>
            <person name="Jeske O."/>
            <person name="Meyerdierks A."/>
            <person name="Storesund J.E."/>
            <person name="Kallscheuer N."/>
            <person name="Luecker S."/>
            <person name="Lage O.M."/>
            <person name="Pohl T."/>
            <person name="Merkel B.J."/>
            <person name="Hornburger P."/>
            <person name="Mueller R.-W."/>
            <person name="Bruemmer F."/>
            <person name="Labrenz M."/>
            <person name="Spormann A.M."/>
            <person name="Op den Camp H."/>
            <person name="Overmann J."/>
            <person name="Amann R."/>
            <person name="Jetten M.S.M."/>
            <person name="Mascher T."/>
            <person name="Medema M.H."/>
            <person name="Devos D.P."/>
            <person name="Kaster A.-K."/>
            <person name="Ovreas L."/>
            <person name="Rohde M."/>
            <person name="Galperin M.Y."/>
            <person name="Jogler C."/>
        </authorList>
    </citation>
    <scope>NUCLEOTIDE SEQUENCE [LARGE SCALE GENOMIC DNA]</scope>
    <source>
        <strain evidence="1 2">Pla85_3_4</strain>
    </source>
</reference>
<dbReference type="RefSeq" id="WP_145058437.1">
    <property type="nucleotide sequence ID" value="NZ_CP036433.1"/>
</dbReference>
<proteinExistence type="predicted"/>